<feature type="region of interest" description="Disordered" evidence="2">
    <location>
        <begin position="1"/>
        <end position="44"/>
    </location>
</feature>
<feature type="compositionally biased region" description="Basic residues" evidence="2">
    <location>
        <begin position="17"/>
        <end position="26"/>
    </location>
</feature>
<proteinExistence type="predicted"/>
<feature type="compositionally biased region" description="Basic residues" evidence="2">
    <location>
        <begin position="1"/>
        <end position="10"/>
    </location>
</feature>
<dbReference type="SMART" id="SM00360">
    <property type="entry name" value="RRM"/>
    <property type="match status" value="1"/>
</dbReference>
<feature type="compositionally biased region" description="Basic and acidic residues" evidence="2">
    <location>
        <begin position="306"/>
        <end position="325"/>
    </location>
</feature>
<evidence type="ECO:0000313" key="4">
    <source>
        <dbReference type="EMBL" id="KAG6482412.1"/>
    </source>
</evidence>
<evidence type="ECO:0000313" key="5">
    <source>
        <dbReference type="Proteomes" id="UP000734854"/>
    </source>
</evidence>
<feature type="domain" description="RRM" evidence="3">
    <location>
        <begin position="53"/>
        <end position="131"/>
    </location>
</feature>
<dbReference type="SUPFAM" id="SSF54928">
    <property type="entry name" value="RNA-binding domain, RBD"/>
    <property type="match status" value="1"/>
</dbReference>
<dbReference type="Gene3D" id="3.30.70.330">
    <property type="match status" value="1"/>
</dbReference>
<name>A0A8J5F4E7_ZINOF</name>
<evidence type="ECO:0000259" key="3">
    <source>
        <dbReference type="PROSITE" id="PS50102"/>
    </source>
</evidence>
<dbReference type="InterPro" id="IPR050441">
    <property type="entry name" value="RBM"/>
</dbReference>
<evidence type="ECO:0000256" key="1">
    <source>
        <dbReference type="PROSITE-ProRule" id="PRU00176"/>
    </source>
</evidence>
<comment type="caution">
    <text evidence="4">The sequence shown here is derived from an EMBL/GenBank/DDBJ whole genome shotgun (WGS) entry which is preliminary data.</text>
</comment>
<organism evidence="4 5">
    <name type="scientific">Zingiber officinale</name>
    <name type="common">Ginger</name>
    <name type="synonym">Amomum zingiber</name>
    <dbReference type="NCBI Taxonomy" id="94328"/>
    <lineage>
        <taxon>Eukaryota</taxon>
        <taxon>Viridiplantae</taxon>
        <taxon>Streptophyta</taxon>
        <taxon>Embryophyta</taxon>
        <taxon>Tracheophyta</taxon>
        <taxon>Spermatophyta</taxon>
        <taxon>Magnoliopsida</taxon>
        <taxon>Liliopsida</taxon>
        <taxon>Zingiberales</taxon>
        <taxon>Zingiberaceae</taxon>
        <taxon>Zingiber</taxon>
    </lineage>
</organism>
<reference evidence="4 5" key="1">
    <citation type="submission" date="2020-08" db="EMBL/GenBank/DDBJ databases">
        <title>Plant Genome Project.</title>
        <authorList>
            <person name="Zhang R.-G."/>
        </authorList>
    </citation>
    <scope>NUCLEOTIDE SEQUENCE [LARGE SCALE GENOMIC DNA]</scope>
    <source>
        <tissue evidence="4">Rhizome</tissue>
    </source>
</reference>
<dbReference type="AlphaFoldDB" id="A0A8J5F4E7"/>
<dbReference type="Pfam" id="PF00076">
    <property type="entry name" value="RRM_1"/>
    <property type="match status" value="1"/>
</dbReference>
<dbReference type="PANTHER" id="PTHR48034">
    <property type="entry name" value="TRANSFORMER-2 SEX-DETERMINING PROTEIN-RELATED"/>
    <property type="match status" value="1"/>
</dbReference>
<gene>
    <name evidence="4" type="ORF">ZIOFF_059043</name>
</gene>
<dbReference type="InterPro" id="IPR000504">
    <property type="entry name" value="RRM_dom"/>
</dbReference>
<feature type="compositionally biased region" description="Basic and acidic residues" evidence="2">
    <location>
        <begin position="27"/>
        <end position="36"/>
    </location>
</feature>
<feature type="region of interest" description="Disordered" evidence="2">
    <location>
        <begin position="287"/>
        <end position="325"/>
    </location>
</feature>
<dbReference type="GO" id="GO:0003723">
    <property type="term" value="F:RNA binding"/>
    <property type="evidence" value="ECO:0007669"/>
    <property type="project" value="UniProtKB-UniRule"/>
</dbReference>
<dbReference type="InterPro" id="IPR035979">
    <property type="entry name" value="RBD_domain_sf"/>
</dbReference>
<accession>A0A8J5F4E7</accession>
<dbReference type="Proteomes" id="UP000734854">
    <property type="component" value="Unassembled WGS sequence"/>
</dbReference>
<feature type="compositionally biased region" description="Basic residues" evidence="2">
    <location>
        <begin position="175"/>
        <end position="188"/>
    </location>
</feature>
<dbReference type="InterPro" id="IPR012677">
    <property type="entry name" value="Nucleotide-bd_a/b_plait_sf"/>
</dbReference>
<sequence>MGRYGYRSHSRSYSPRRYSRSPPRRKRYDDPRDRYRGGGGGGREYRDYRSASSGLLIRNIALDARPEDLRIPFERFGPVKDVYLPKNYYTGEPRGFGFVKFRHAEDAAVAKQHMNRQIIGGREISIVYAEENRKTPQEMRMTARVSPCLLVNLVVSSSDFHSNETFCSERYMGGRNRRSMSRSPKRQYHSYSHSPSPPKHGSRRKAACGSCCLSLAVEEEWLAACFLCARLLMLVIDNRYAKLITYLMPQHPGISEQFASYYAAFLNNYSHMVECRDNGRGSRDYYSLPRSVSPSLHNGREYGSPDVRDYRSKRSERQSPGPEDRRHVVSNYVLSASLKYAIIQKIKLYSCSLSIHNEEDVIGFKDPVVPVTVERKIGSNWVM</sequence>
<evidence type="ECO:0000256" key="2">
    <source>
        <dbReference type="SAM" id="MobiDB-lite"/>
    </source>
</evidence>
<dbReference type="PROSITE" id="PS50102">
    <property type="entry name" value="RRM"/>
    <property type="match status" value="1"/>
</dbReference>
<protein>
    <recommendedName>
        <fullName evidence="3">RRM domain-containing protein</fullName>
    </recommendedName>
</protein>
<dbReference type="EMBL" id="JACMSC010000016">
    <property type="protein sequence ID" value="KAG6482412.1"/>
    <property type="molecule type" value="Genomic_DNA"/>
</dbReference>
<keyword evidence="5" id="KW-1185">Reference proteome</keyword>
<keyword evidence="1" id="KW-0694">RNA-binding</keyword>
<feature type="region of interest" description="Disordered" evidence="2">
    <location>
        <begin position="175"/>
        <end position="204"/>
    </location>
</feature>